<dbReference type="GO" id="GO:0007096">
    <property type="term" value="P:regulation of exit from mitosis"/>
    <property type="evidence" value="ECO:0007669"/>
    <property type="project" value="InterPro"/>
</dbReference>
<dbReference type="KEGG" id="bany:112047493"/>
<dbReference type="InterPro" id="IPR009511">
    <property type="entry name" value="MAD1/Cdc20-bound-Mad2-bd"/>
</dbReference>
<dbReference type="AlphaFoldDB" id="A0A6J1N5L3"/>
<evidence type="ECO:0000313" key="2">
    <source>
        <dbReference type="RefSeq" id="XP_023940392.1"/>
    </source>
</evidence>
<proteinExistence type="predicted"/>
<dbReference type="Pfam" id="PF06581">
    <property type="entry name" value="p31comet"/>
    <property type="match status" value="1"/>
</dbReference>
<gene>
    <name evidence="2" type="primary">LOC112047493</name>
</gene>
<dbReference type="OrthoDB" id="6334764at2759"/>
<dbReference type="InterPro" id="IPR053729">
    <property type="entry name" value="MAD2L1BP_domain_sf"/>
</dbReference>
<dbReference type="PANTHER" id="PTHR15681:SF1">
    <property type="entry name" value="MAD2L1-BINDING PROTEIN"/>
    <property type="match status" value="1"/>
</dbReference>
<dbReference type="Proteomes" id="UP001652582">
    <property type="component" value="Chromosome 21"/>
</dbReference>
<evidence type="ECO:0000313" key="1">
    <source>
        <dbReference type="Proteomes" id="UP001652582"/>
    </source>
</evidence>
<protein>
    <submittedName>
        <fullName evidence="2">Uncharacterized protein LOC112047493</fullName>
    </submittedName>
</protein>
<sequence>MSGFNSKNNININLNIGDQLTSISCGHIVVELIKFIAYQRLQIPYTYQWLKEVVNKRKSCEDVREGHLSERHFFVASTALNNLDFIIKSLLKEIETSIPEEICIVLGGTPITCKEVYRLILPRACHKQQCHSTHIASDQKIQRNVFKTLVTSDKLSQIFFNTLSPTNMYIFIKKNISNNQDVVCADTFLSVDGYRLPRSCKIVCLDFRTQNHQNVSCCHKFQIFGDAINVNIDQLNTDEEVEFNEIESTDDKRWFQSSYIMKGFKDCTVNGSSVTNAWLQY</sequence>
<reference evidence="2" key="1">
    <citation type="submission" date="2025-08" db="UniProtKB">
        <authorList>
            <consortium name="RefSeq"/>
        </authorList>
    </citation>
    <scope>IDENTIFICATION</scope>
</reference>
<dbReference type="PANTHER" id="PTHR15681">
    <property type="entry name" value="MAD2L1-BINDING PROTEIN"/>
    <property type="match status" value="1"/>
</dbReference>
<organism evidence="1 2">
    <name type="scientific">Bicyclus anynana</name>
    <name type="common">Squinting bush brown butterfly</name>
    <dbReference type="NCBI Taxonomy" id="110368"/>
    <lineage>
        <taxon>Eukaryota</taxon>
        <taxon>Metazoa</taxon>
        <taxon>Ecdysozoa</taxon>
        <taxon>Arthropoda</taxon>
        <taxon>Hexapoda</taxon>
        <taxon>Insecta</taxon>
        <taxon>Pterygota</taxon>
        <taxon>Neoptera</taxon>
        <taxon>Endopterygota</taxon>
        <taxon>Lepidoptera</taxon>
        <taxon>Glossata</taxon>
        <taxon>Ditrysia</taxon>
        <taxon>Papilionoidea</taxon>
        <taxon>Nymphalidae</taxon>
        <taxon>Satyrinae</taxon>
        <taxon>Satyrini</taxon>
        <taxon>Mycalesina</taxon>
        <taxon>Bicyclus</taxon>
    </lineage>
</organism>
<dbReference type="RefSeq" id="XP_023940392.1">
    <property type="nucleotide sequence ID" value="XM_024084624.2"/>
</dbReference>
<dbReference type="Gene3D" id="3.30.900.20">
    <property type="match status" value="1"/>
</dbReference>
<dbReference type="GeneID" id="112047493"/>
<name>A0A6J1N5L3_BICAN</name>
<accession>A0A6J1N5L3</accession>
<keyword evidence="1" id="KW-1185">Reference proteome</keyword>
<dbReference type="GO" id="GO:0005634">
    <property type="term" value="C:nucleus"/>
    <property type="evidence" value="ECO:0007669"/>
    <property type="project" value="InterPro"/>
</dbReference>